<keyword evidence="6" id="KW-0630">Potassium</keyword>
<keyword evidence="9 10" id="KW-0472">Membrane</keyword>
<evidence type="ECO:0000256" key="4">
    <source>
        <dbReference type="ARBA" id="ARBA00022692"/>
    </source>
</evidence>
<dbReference type="InterPro" id="IPR053951">
    <property type="entry name" value="K_trans_N"/>
</dbReference>
<feature type="transmembrane region" description="Helical" evidence="10">
    <location>
        <begin position="387"/>
        <end position="406"/>
    </location>
</feature>
<feature type="transmembrane region" description="Helical" evidence="10">
    <location>
        <begin position="87"/>
        <end position="113"/>
    </location>
</feature>
<feature type="transmembrane region" description="Helical" evidence="10">
    <location>
        <begin position="330"/>
        <end position="351"/>
    </location>
</feature>
<evidence type="ECO:0000256" key="3">
    <source>
        <dbReference type="ARBA" id="ARBA00022538"/>
    </source>
</evidence>
<dbReference type="OrthoDB" id="9805577at2"/>
<evidence type="ECO:0000259" key="12">
    <source>
        <dbReference type="Pfam" id="PF22776"/>
    </source>
</evidence>
<name>A0A0U4W3T3_9BACT</name>
<keyword evidence="4 10" id="KW-0812">Transmembrane</keyword>
<dbReference type="Pfam" id="PF02705">
    <property type="entry name" value="K_trans"/>
    <property type="match status" value="1"/>
</dbReference>
<keyword evidence="14" id="KW-1185">Reference proteome</keyword>
<keyword evidence="3" id="KW-0633">Potassium transport</keyword>
<evidence type="ECO:0000256" key="10">
    <source>
        <dbReference type="SAM" id="Phobius"/>
    </source>
</evidence>
<evidence type="ECO:0000256" key="9">
    <source>
        <dbReference type="ARBA" id="ARBA00023136"/>
    </source>
</evidence>
<reference evidence="13 14" key="1">
    <citation type="journal article" date="2016" name="Int. J. Syst. Evol. Microbiol.">
        <title>Caldimicrobium thiodismutans sp. nov., a sulfur-disproportionating bacterium isolated from a hot spring, and emended description of the genus Caldimicrobium.</title>
        <authorList>
            <person name="Kojima H."/>
            <person name="Umezawa K."/>
            <person name="Fukui M."/>
        </authorList>
    </citation>
    <scope>NUCLEOTIDE SEQUENCE [LARGE SCALE GENOMIC DNA]</scope>
    <source>
        <strain evidence="13 14">TF1</strain>
    </source>
</reference>
<keyword evidence="5" id="KW-0769">Symport</keyword>
<dbReference type="PATRIC" id="fig|1653476.3.peg.1440"/>
<protein>
    <submittedName>
        <fullName evidence="13">Potassium transporter Kup</fullName>
    </submittedName>
</protein>
<dbReference type="PANTHER" id="PTHR30540:SF83">
    <property type="entry name" value="K+ POTASSIUM TRANSPORTER"/>
    <property type="match status" value="1"/>
</dbReference>
<evidence type="ECO:0000256" key="5">
    <source>
        <dbReference type="ARBA" id="ARBA00022847"/>
    </source>
</evidence>
<keyword evidence="7 10" id="KW-1133">Transmembrane helix</keyword>
<feature type="transmembrane region" description="Helical" evidence="10">
    <location>
        <begin position="133"/>
        <end position="149"/>
    </location>
</feature>
<evidence type="ECO:0000256" key="6">
    <source>
        <dbReference type="ARBA" id="ARBA00022958"/>
    </source>
</evidence>
<organism evidence="13 14">
    <name type="scientific">Caldimicrobium thiodismutans</name>
    <dbReference type="NCBI Taxonomy" id="1653476"/>
    <lineage>
        <taxon>Bacteria</taxon>
        <taxon>Pseudomonadati</taxon>
        <taxon>Thermodesulfobacteriota</taxon>
        <taxon>Thermodesulfobacteria</taxon>
        <taxon>Thermodesulfobacteriales</taxon>
        <taxon>Thermodesulfobacteriaceae</taxon>
        <taxon>Caldimicrobium</taxon>
    </lineage>
</organism>
<accession>A0A0U4W3T3</accession>
<feature type="domain" description="K+ potassium transporter C-terminal" evidence="12">
    <location>
        <begin position="465"/>
        <end position="597"/>
    </location>
</feature>
<evidence type="ECO:0000256" key="8">
    <source>
        <dbReference type="ARBA" id="ARBA00023065"/>
    </source>
</evidence>
<dbReference type="PANTHER" id="PTHR30540">
    <property type="entry name" value="OSMOTIC STRESS POTASSIUM TRANSPORTER"/>
    <property type="match status" value="1"/>
</dbReference>
<feature type="transmembrane region" description="Helical" evidence="10">
    <location>
        <begin position="7"/>
        <end position="30"/>
    </location>
</feature>
<feature type="transmembrane region" description="Helical" evidence="10">
    <location>
        <begin position="357"/>
        <end position="380"/>
    </location>
</feature>
<dbReference type="Proteomes" id="UP000068196">
    <property type="component" value="Chromosome"/>
</dbReference>
<dbReference type="EMBL" id="AP014945">
    <property type="protein sequence ID" value="BAU23757.1"/>
    <property type="molecule type" value="Genomic_DNA"/>
</dbReference>
<evidence type="ECO:0000256" key="2">
    <source>
        <dbReference type="ARBA" id="ARBA00022448"/>
    </source>
</evidence>
<proteinExistence type="predicted"/>
<dbReference type="GO" id="GO:0016020">
    <property type="term" value="C:membrane"/>
    <property type="evidence" value="ECO:0007669"/>
    <property type="project" value="UniProtKB-SubCell"/>
</dbReference>
<keyword evidence="2" id="KW-0813">Transport</keyword>
<sequence>MQKIIKALGLVFGDIGTSPIYTLSVVFLLLPATHENILGVLSIIFWTLIILPTLQYTVLAMSLSLRGEGGTLILSEILRSLIKSKRALGMIIFLNFLGIALLMGDGVITPAISILSAVEGISLIPGVPHLTELHIVIISIFIATLLFSFQAKGTEKVSGAFGPVMCLWFLSLFLLGFFYILKVPEVLKAINPLYGIKFLQENGWKGYLALGEIILCATGSEAMYADMGHLGARPIKQAWKLVFIALIINYFGQGAFLILNPQAKFVLFEMCLKLVSYLYVPFLILTLFATIIASQAMISAMFSIVYQAISARLLPILKVKYTSRELASQIYIGTVNWLFYAAVCYIMYFFGSSAKLASAYGLAVTADMCITGIFLITVFFIKKNYKYFLLAIFTALTSFLYFTSTLHKFSEGGYWSLLLASVPFIVILLYTQGQKKLYQSMKFLSREEFIHKFRRFYAHNPKIQGTALFFIRDPYTFPPYVIETIFFHGIIYEENIFVSLIRKNEPYGITTGFLEELCPGAKVFEIAYGYMEYLRVEDILREHGIDERAIFYGLEDIETRHPIWKLYALIKQLSPHFVKFLDLPATKLHGVLTRIEII</sequence>
<evidence type="ECO:0000313" key="14">
    <source>
        <dbReference type="Proteomes" id="UP000068196"/>
    </source>
</evidence>
<feature type="transmembrane region" description="Helical" evidence="10">
    <location>
        <begin position="238"/>
        <end position="259"/>
    </location>
</feature>
<feature type="transmembrane region" description="Helical" evidence="10">
    <location>
        <begin position="207"/>
        <end position="226"/>
    </location>
</feature>
<dbReference type="GO" id="GO:0015079">
    <property type="term" value="F:potassium ion transmembrane transporter activity"/>
    <property type="evidence" value="ECO:0007669"/>
    <property type="project" value="InterPro"/>
</dbReference>
<dbReference type="STRING" id="1653476.THC_1391"/>
<evidence type="ECO:0000313" key="13">
    <source>
        <dbReference type="EMBL" id="BAU23757.1"/>
    </source>
</evidence>
<evidence type="ECO:0000256" key="1">
    <source>
        <dbReference type="ARBA" id="ARBA00004141"/>
    </source>
</evidence>
<reference evidence="14" key="2">
    <citation type="journal article" date="2016" name="Int. J. Syst. Evol. Microbiol.">
        <title>Caldimicrobium thiodismutans sp. nov., a sulfur-disproportionating bacterium isolated from a hot spring.</title>
        <authorList>
            <person name="Kojima H."/>
            <person name="Umezawa K."/>
            <person name="Fukui M."/>
        </authorList>
    </citation>
    <scope>NUCLEOTIDE SEQUENCE [LARGE SCALE GENOMIC DNA]</scope>
    <source>
        <strain evidence="14">TF1</strain>
    </source>
</reference>
<feature type="domain" description="K+ potassium transporter integral membrane" evidence="11">
    <location>
        <begin position="4"/>
        <end position="443"/>
    </location>
</feature>
<dbReference type="KEGG" id="cthi:THC_1391"/>
<feature type="transmembrane region" description="Helical" evidence="10">
    <location>
        <begin position="36"/>
        <end position="59"/>
    </location>
</feature>
<dbReference type="Pfam" id="PF22776">
    <property type="entry name" value="K_trans_C"/>
    <property type="match status" value="1"/>
</dbReference>
<feature type="transmembrane region" description="Helical" evidence="10">
    <location>
        <begin position="412"/>
        <end position="431"/>
    </location>
</feature>
<keyword evidence="8" id="KW-0406">Ion transport</keyword>
<evidence type="ECO:0000259" key="11">
    <source>
        <dbReference type="Pfam" id="PF02705"/>
    </source>
</evidence>
<feature type="transmembrane region" description="Helical" evidence="10">
    <location>
        <begin position="161"/>
        <end position="181"/>
    </location>
</feature>
<evidence type="ECO:0000256" key="7">
    <source>
        <dbReference type="ARBA" id="ARBA00022989"/>
    </source>
</evidence>
<dbReference type="GO" id="GO:0015293">
    <property type="term" value="F:symporter activity"/>
    <property type="evidence" value="ECO:0007669"/>
    <property type="project" value="UniProtKB-KW"/>
</dbReference>
<gene>
    <name evidence="13" type="ORF">THC_1391</name>
</gene>
<dbReference type="InterPro" id="IPR003855">
    <property type="entry name" value="K+_transporter"/>
</dbReference>
<feature type="transmembrane region" description="Helical" evidence="10">
    <location>
        <begin position="279"/>
        <end position="309"/>
    </location>
</feature>
<comment type="subcellular location">
    <subcellularLocation>
        <location evidence="1">Membrane</location>
        <topology evidence="1">Multi-pass membrane protein</topology>
    </subcellularLocation>
</comment>
<dbReference type="RefSeq" id="WP_068515261.1">
    <property type="nucleotide sequence ID" value="NZ_AP014945.1"/>
</dbReference>
<dbReference type="AlphaFoldDB" id="A0A0U4W3T3"/>
<dbReference type="InterPro" id="IPR053952">
    <property type="entry name" value="K_trans_C"/>
</dbReference>